<dbReference type="AlphaFoldDB" id="A0A8H7BJX8"/>
<dbReference type="OrthoDB" id="10255128at2759"/>
<dbReference type="InterPro" id="IPR050849">
    <property type="entry name" value="HAD-like_hydrolase_phosphatase"/>
</dbReference>
<keyword evidence="2" id="KW-1185">Reference proteome</keyword>
<dbReference type="InterPro" id="IPR023214">
    <property type="entry name" value="HAD_sf"/>
</dbReference>
<organism evidence="1 2">
    <name type="scientific">Apophysomyces ossiformis</name>
    <dbReference type="NCBI Taxonomy" id="679940"/>
    <lineage>
        <taxon>Eukaryota</taxon>
        <taxon>Fungi</taxon>
        <taxon>Fungi incertae sedis</taxon>
        <taxon>Mucoromycota</taxon>
        <taxon>Mucoromycotina</taxon>
        <taxon>Mucoromycetes</taxon>
        <taxon>Mucorales</taxon>
        <taxon>Mucorineae</taxon>
        <taxon>Mucoraceae</taxon>
        <taxon>Apophysomyces</taxon>
    </lineage>
</organism>
<dbReference type="InterPro" id="IPR036412">
    <property type="entry name" value="HAD-like_sf"/>
</dbReference>
<dbReference type="PANTHER" id="PTHR28181:SF1">
    <property type="entry name" value="COLD TOLERANCE PROTEIN 1"/>
    <property type="match status" value="1"/>
</dbReference>
<gene>
    <name evidence="1" type="ORF">EC973_001189</name>
</gene>
<proteinExistence type="predicted"/>
<evidence type="ECO:0000313" key="2">
    <source>
        <dbReference type="Proteomes" id="UP000605846"/>
    </source>
</evidence>
<reference evidence="1" key="1">
    <citation type="submission" date="2020-01" db="EMBL/GenBank/DDBJ databases">
        <title>Genome Sequencing of Three Apophysomyces-Like Fungal Strains Confirms a Novel Fungal Genus in the Mucoromycota with divergent Burkholderia-like Endosymbiotic Bacteria.</title>
        <authorList>
            <person name="Stajich J.E."/>
            <person name="Macias A.M."/>
            <person name="Carter-House D."/>
            <person name="Lovett B."/>
            <person name="Kasson L.R."/>
            <person name="Berry K."/>
            <person name="Grigoriev I."/>
            <person name="Chang Y."/>
            <person name="Spatafora J."/>
            <person name="Kasson M.T."/>
        </authorList>
    </citation>
    <scope>NUCLEOTIDE SEQUENCE</scope>
    <source>
        <strain evidence="1">NRRL A-21654</strain>
    </source>
</reference>
<accession>A0A8H7BJX8</accession>
<protein>
    <submittedName>
        <fullName evidence="1">Uncharacterized protein</fullName>
    </submittedName>
</protein>
<dbReference type="Gene3D" id="3.40.50.1000">
    <property type="entry name" value="HAD superfamily/HAD-like"/>
    <property type="match status" value="1"/>
</dbReference>
<comment type="caution">
    <text evidence="1">The sequence shown here is derived from an EMBL/GenBank/DDBJ whole genome shotgun (WGS) entry which is preliminary data.</text>
</comment>
<evidence type="ECO:0000313" key="1">
    <source>
        <dbReference type="EMBL" id="KAF7724288.1"/>
    </source>
</evidence>
<name>A0A8H7BJX8_9FUNG</name>
<dbReference type="PANTHER" id="PTHR28181">
    <property type="entry name" value="UPF0655 PROTEIN YCR015C"/>
    <property type="match status" value="1"/>
</dbReference>
<dbReference type="Proteomes" id="UP000605846">
    <property type="component" value="Unassembled WGS sequence"/>
</dbReference>
<dbReference type="SUPFAM" id="SSF56784">
    <property type="entry name" value="HAD-like"/>
    <property type="match status" value="1"/>
</dbReference>
<dbReference type="Pfam" id="PF12710">
    <property type="entry name" value="HAD"/>
    <property type="match status" value="1"/>
</dbReference>
<dbReference type="EMBL" id="JABAYA010000124">
    <property type="protein sequence ID" value="KAF7724288.1"/>
    <property type="molecule type" value="Genomic_DNA"/>
</dbReference>
<sequence>MALAARCHVPPLILVDFDKTITTQDTLELLANTALNLTGSSLKWSYFTDAYMEDYQQQLATMNTSIPPWEQLDALRPVEKASLDRISNHKLFQGLTQEQLHSAAKSLSSTYLQPGVLEVLNKVKEQLHIVSLNWSKDWILGFLSPLELPREQVHSNDLEFDKDGRTTGLIQQHLLTTGDKKREVEAIMQSDSKAKTVYVGDSLGDLLPIVEADAGVVIGNDTSLLDAIKQMGKQIREGIKRSPNTVYRVDTWKQIHDSRVLH</sequence>